<evidence type="ECO:0000313" key="2">
    <source>
        <dbReference type="EMBL" id="CAG2217415.1"/>
    </source>
</evidence>
<protein>
    <submittedName>
        <fullName evidence="2">Uncharacterized protein</fullName>
    </submittedName>
</protein>
<evidence type="ECO:0000313" key="3">
    <source>
        <dbReference type="Proteomes" id="UP000683360"/>
    </source>
</evidence>
<organism evidence="2 3">
    <name type="scientific">Mytilus edulis</name>
    <name type="common">Blue mussel</name>
    <dbReference type="NCBI Taxonomy" id="6550"/>
    <lineage>
        <taxon>Eukaryota</taxon>
        <taxon>Metazoa</taxon>
        <taxon>Spiralia</taxon>
        <taxon>Lophotrochozoa</taxon>
        <taxon>Mollusca</taxon>
        <taxon>Bivalvia</taxon>
        <taxon>Autobranchia</taxon>
        <taxon>Pteriomorphia</taxon>
        <taxon>Mytilida</taxon>
        <taxon>Mytiloidea</taxon>
        <taxon>Mytilidae</taxon>
        <taxon>Mytilinae</taxon>
        <taxon>Mytilus</taxon>
    </lineage>
</organism>
<feature type="region of interest" description="Disordered" evidence="1">
    <location>
        <begin position="1"/>
        <end position="37"/>
    </location>
</feature>
<gene>
    <name evidence="2" type="ORF">MEDL_31103</name>
</gene>
<comment type="caution">
    <text evidence="2">The sequence shown here is derived from an EMBL/GenBank/DDBJ whole genome shotgun (WGS) entry which is preliminary data.</text>
</comment>
<dbReference type="OrthoDB" id="6098628at2759"/>
<dbReference type="Proteomes" id="UP000683360">
    <property type="component" value="Unassembled WGS sequence"/>
</dbReference>
<dbReference type="AlphaFoldDB" id="A0A8S3SAL2"/>
<keyword evidence="3" id="KW-1185">Reference proteome</keyword>
<proteinExistence type="predicted"/>
<reference evidence="2" key="1">
    <citation type="submission" date="2021-03" db="EMBL/GenBank/DDBJ databases">
        <authorList>
            <person name="Bekaert M."/>
        </authorList>
    </citation>
    <scope>NUCLEOTIDE SEQUENCE</scope>
</reference>
<sequence>MLEDSQQTEPDHSQDDLFDSGEPEVQPQDDNDGTENQNGCDCKCCKQNYGMLKRILEELTKLKEQVNFKEIPVPTFNVDGSAVEKPFLAYLRKMFSTELFVRETDDELKRKILQYRRTYDVKQDSDLVLKSCFSFAYRKFVDFRNQVKIKLLSETGEDPGEMDLPRLARHLFGRFKPDLGRDTILLTAHLRCFAHERKLLRKIPAEQKGSLGCRFFKEFKDYENRYNSNQEPQKDLTLKDREEKRIMKKLDDLDTQRERYCDHMTLNFEYI</sequence>
<accession>A0A8S3SAL2</accession>
<dbReference type="EMBL" id="CAJPWZ010001541">
    <property type="protein sequence ID" value="CAG2217415.1"/>
    <property type="molecule type" value="Genomic_DNA"/>
</dbReference>
<evidence type="ECO:0000256" key="1">
    <source>
        <dbReference type="SAM" id="MobiDB-lite"/>
    </source>
</evidence>
<name>A0A8S3SAL2_MYTED</name>
<feature type="compositionally biased region" description="Acidic residues" evidence="1">
    <location>
        <begin position="16"/>
        <end position="33"/>
    </location>
</feature>